<keyword evidence="4" id="KW-1185">Reference proteome</keyword>
<dbReference type="PANTHER" id="PTHR46967:SF2">
    <property type="entry name" value="SUSHI, VON WILLEBRAND FACTOR TYPE A, EGF AND PENTRAXIN DOMAIN-CONTAINING PROTEIN 1-LIKE"/>
    <property type="match status" value="1"/>
</dbReference>
<evidence type="ECO:0000256" key="1">
    <source>
        <dbReference type="SAM" id="Phobius"/>
    </source>
</evidence>
<feature type="transmembrane region" description="Helical" evidence="1">
    <location>
        <begin position="578"/>
        <end position="599"/>
    </location>
</feature>
<feature type="transmembrane region" description="Helical" evidence="1">
    <location>
        <begin position="611"/>
        <end position="632"/>
    </location>
</feature>
<dbReference type="SMART" id="SM01411">
    <property type="entry name" value="Ephrin_rec_like"/>
    <property type="match status" value="2"/>
</dbReference>
<sequence>MKLNIMVFAAFCATQRACGMCTAYYADEITKGARFAFQDEDVCLTNDIVAEINSRGVFGSELLTVVTAEQRRNPSFNTSSPLVLPAGWGWESGHTMTAIVSILLKEVLGFNVAYICTWGSEHALRIIGGCTHPMNSESCIDSKTLVPQLAVPLSPVSIETWVTTPRERKLLNVYAKDMGMLGVYYKDGLYASGEIVDAAFEAEGVSLEWWEPYTQGIASKYFDNSTIIGADIEWVFEGATQPRCRKDGGDHGYEQLAAEGFFCTDGWYYTSACRDSPETCVPVVLAEYDWNVLVWIKAAEEHGLRFAVTWIGANFEFQYAVLTKKKTLVYCGDQMSMCHVKPLRKIFLSEKHPKGRPDTLPNLHKAVWTELESFEPHLFNFVGKIYFDHDDIIGLMMSYAENYKPGNHSVTERVVPDKHVPTLACDWIKSNVEKWQKWIPRTCRPGSAYSDLSSRCETCPPGSASGNGRGCTPCALGTNAFSYGMTSCTTCSPGTFPNSTGCQNCEANTFSAKGTACIACLSDLNEVSAPGSSTCTCGVDHYLNVDRCVPCPGGFSKPELGPQKALCVYIESDTVPTIFIGAASGFMLVVLGAALALRGTEGGLFSAVQRLLTNGFAVGACKVTLGVADIATDALAAMDVLSNPALAAFHTTFATAFGFATVTSFYVIARLLLVIRRKWRDDAAVAPAAAEKGDSSATLAEAARPGVQTALKSDVDDKGKETDIVECIKKAADDAKLGRLTAERAKIDEDTEDSKITLVALCGEDVPMGLVTLWLMLTYIHEISAMLLVSFAFNCLLMGYKMPHVFKLAKSKVRSLNLNIEDSFMSTGDMELGGITEDVRKAAGDIMIEEFEELKGEVEKRKEKVKEDLLLDETSDMVQQFRYDFKGGLGGDEGPN</sequence>
<keyword evidence="1" id="KW-1133">Transmembrane helix</keyword>
<organism evidence="3 4">
    <name type="scientific">Triparma strigata</name>
    <dbReference type="NCBI Taxonomy" id="1606541"/>
    <lineage>
        <taxon>Eukaryota</taxon>
        <taxon>Sar</taxon>
        <taxon>Stramenopiles</taxon>
        <taxon>Ochrophyta</taxon>
        <taxon>Bolidophyceae</taxon>
        <taxon>Parmales</taxon>
        <taxon>Triparmaceae</taxon>
        <taxon>Triparma</taxon>
    </lineage>
</organism>
<name>A0A9W7F4B9_9STRA</name>
<feature type="chain" id="PRO_5040755342" description="Tyrosine-protein kinase ephrin type A/B receptor-like domain-containing protein" evidence="2">
    <location>
        <begin position="20"/>
        <end position="896"/>
    </location>
</feature>
<evidence type="ECO:0000256" key="2">
    <source>
        <dbReference type="SAM" id="SignalP"/>
    </source>
</evidence>
<dbReference type="OrthoDB" id="2108795at2759"/>
<comment type="caution">
    <text evidence="3">The sequence shown here is derived from an EMBL/GenBank/DDBJ whole genome shotgun (WGS) entry which is preliminary data.</text>
</comment>
<protein>
    <recommendedName>
        <fullName evidence="5">Tyrosine-protein kinase ephrin type A/B receptor-like domain-containing protein</fullName>
    </recommendedName>
</protein>
<feature type="transmembrane region" description="Helical" evidence="1">
    <location>
        <begin position="652"/>
        <end position="673"/>
    </location>
</feature>
<evidence type="ECO:0008006" key="5">
    <source>
        <dbReference type="Google" id="ProtNLM"/>
    </source>
</evidence>
<evidence type="ECO:0000313" key="3">
    <source>
        <dbReference type="EMBL" id="GMI02724.1"/>
    </source>
</evidence>
<reference evidence="4" key="1">
    <citation type="journal article" date="2023" name="Commun. Biol.">
        <title>Genome analysis of Parmales, the sister group of diatoms, reveals the evolutionary specialization of diatoms from phago-mixotrophs to photoautotrophs.</title>
        <authorList>
            <person name="Ban H."/>
            <person name="Sato S."/>
            <person name="Yoshikawa S."/>
            <person name="Yamada K."/>
            <person name="Nakamura Y."/>
            <person name="Ichinomiya M."/>
            <person name="Sato N."/>
            <person name="Blanc-Mathieu R."/>
            <person name="Endo H."/>
            <person name="Kuwata A."/>
            <person name="Ogata H."/>
        </authorList>
    </citation>
    <scope>NUCLEOTIDE SEQUENCE [LARGE SCALE GENOMIC DNA]</scope>
    <source>
        <strain evidence="4">NIES 3701</strain>
    </source>
</reference>
<dbReference type="AlphaFoldDB" id="A0A9W7F4B9"/>
<dbReference type="Proteomes" id="UP001165085">
    <property type="component" value="Unassembled WGS sequence"/>
</dbReference>
<feature type="signal peptide" evidence="2">
    <location>
        <begin position="1"/>
        <end position="19"/>
    </location>
</feature>
<dbReference type="EMBL" id="BRXY01000629">
    <property type="protein sequence ID" value="GMI02724.1"/>
    <property type="molecule type" value="Genomic_DNA"/>
</dbReference>
<dbReference type="SUPFAM" id="SSF57184">
    <property type="entry name" value="Growth factor receptor domain"/>
    <property type="match status" value="1"/>
</dbReference>
<dbReference type="InterPro" id="IPR009030">
    <property type="entry name" value="Growth_fac_rcpt_cys_sf"/>
</dbReference>
<keyword evidence="1" id="KW-0472">Membrane</keyword>
<proteinExistence type="predicted"/>
<gene>
    <name evidence="3" type="ORF">TrST_g11830</name>
</gene>
<keyword evidence="1" id="KW-0812">Transmembrane</keyword>
<evidence type="ECO:0000313" key="4">
    <source>
        <dbReference type="Proteomes" id="UP001165085"/>
    </source>
</evidence>
<keyword evidence="2" id="KW-0732">Signal</keyword>
<accession>A0A9W7F4B9</accession>
<dbReference type="PANTHER" id="PTHR46967">
    <property type="entry name" value="INSULIN-LIKE GROWTH FACTOR BINDING PROTEIN,N-TERMINAL"/>
    <property type="match status" value="1"/>
</dbReference>